<feature type="region of interest" description="Disordered" evidence="1">
    <location>
        <begin position="167"/>
        <end position="208"/>
    </location>
</feature>
<evidence type="ECO:0000313" key="5">
    <source>
        <dbReference type="Proteomes" id="UP001597425"/>
    </source>
</evidence>
<keyword evidence="2" id="KW-1133">Transmembrane helix</keyword>
<reference evidence="5" key="1">
    <citation type="journal article" date="2019" name="Int. J. Syst. Evol. Microbiol.">
        <title>The Global Catalogue of Microorganisms (GCM) 10K type strain sequencing project: providing services to taxonomists for standard genome sequencing and annotation.</title>
        <authorList>
            <consortium name="The Broad Institute Genomics Platform"/>
            <consortium name="The Broad Institute Genome Sequencing Center for Infectious Disease"/>
            <person name="Wu L."/>
            <person name="Ma J."/>
        </authorList>
    </citation>
    <scope>NUCLEOTIDE SEQUENCE [LARGE SCALE GENOMIC DNA]</scope>
    <source>
        <strain evidence="5">KCTC 12848</strain>
    </source>
</reference>
<dbReference type="Proteomes" id="UP001597425">
    <property type="component" value="Unassembled WGS sequence"/>
</dbReference>
<dbReference type="EMBL" id="JBHUJD010000014">
    <property type="protein sequence ID" value="MFD2311180.1"/>
    <property type="molecule type" value="Genomic_DNA"/>
</dbReference>
<gene>
    <name evidence="4" type="ORF">ACFSKX_12205</name>
</gene>
<evidence type="ECO:0000259" key="3">
    <source>
        <dbReference type="Pfam" id="PF14258"/>
    </source>
</evidence>
<keyword evidence="5" id="KW-1185">Reference proteome</keyword>
<proteinExistence type="predicted"/>
<evidence type="ECO:0000256" key="2">
    <source>
        <dbReference type="SAM" id="Phobius"/>
    </source>
</evidence>
<accession>A0ABW5EFT5</accession>
<keyword evidence="2" id="KW-0812">Transmembrane</keyword>
<keyword evidence="2" id="KW-0472">Membrane</keyword>
<feature type="transmembrane region" description="Helical" evidence="2">
    <location>
        <begin position="6"/>
        <end position="26"/>
    </location>
</feature>
<dbReference type="RefSeq" id="WP_265721249.1">
    <property type="nucleotide sequence ID" value="NZ_JAPIVK010000009.1"/>
</dbReference>
<feature type="domain" description="DUF4350" evidence="3">
    <location>
        <begin position="40"/>
        <end position="310"/>
    </location>
</feature>
<comment type="caution">
    <text evidence="4">The sequence shown here is derived from an EMBL/GenBank/DDBJ whole genome shotgun (WGS) entry which is preliminary data.</text>
</comment>
<sequence>MTAKRILLVLVSLLIGALVALFLTFFERYERQLDRGWSAKAIRNPYLAAERFLDARGLETRRADNIAAVAGLSPQDTLYVASSSQVYNGERARELLDWIERGGNAVVVARRGTEGERDWLLEELGVTAETGSGDFFFTNPMRRFIGEEAEEYSGKSASELLREHNRKLREGENTDGETPEDSGADAAEPAAPEPPEDPDVDPSALVTLTSDSGHDYRLHFNPTTLLWHPTLDSEGASGDSDPAFWANMENETAGGDSDPVFWADMENETAGVPFIQFERGDGLLTLMADAGLWQSDRIGHFDHVFLLEQLASDGDFVFLTRPQFDSLPVLARRYAREFFGAGALALLAWLLLRSRRFGPRAAEPETARRSLLEHIAACGHYYWREDRCSALLARYRDSLLRRLGGDNASQKTRRRLCEQLNAATGLGETRITDSLWGQPPHSEEAFTERMRNLQQIEAVL</sequence>
<feature type="compositionally biased region" description="Acidic residues" evidence="1">
    <location>
        <begin position="173"/>
        <end position="183"/>
    </location>
</feature>
<protein>
    <submittedName>
        <fullName evidence="4">DUF4350 domain-containing protein</fullName>
    </submittedName>
</protein>
<dbReference type="InterPro" id="IPR025646">
    <property type="entry name" value="DUF4350"/>
</dbReference>
<evidence type="ECO:0000256" key="1">
    <source>
        <dbReference type="SAM" id="MobiDB-lite"/>
    </source>
</evidence>
<dbReference type="Pfam" id="PF14258">
    <property type="entry name" value="DUF4350"/>
    <property type="match status" value="1"/>
</dbReference>
<name>A0ABW5EFT5_9GAMM</name>
<evidence type="ECO:0000313" key="4">
    <source>
        <dbReference type="EMBL" id="MFD2311180.1"/>
    </source>
</evidence>
<organism evidence="4 5">
    <name type="scientific">Microbulbifer halophilus</name>
    <dbReference type="NCBI Taxonomy" id="453963"/>
    <lineage>
        <taxon>Bacteria</taxon>
        <taxon>Pseudomonadati</taxon>
        <taxon>Pseudomonadota</taxon>
        <taxon>Gammaproteobacteria</taxon>
        <taxon>Cellvibrionales</taxon>
        <taxon>Microbulbiferaceae</taxon>
        <taxon>Microbulbifer</taxon>
    </lineage>
</organism>